<organism evidence="2 3">
    <name type="scientific">Trichoderma harzianum</name>
    <name type="common">Hypocrea lixii</name>
    <dbReference type="NCBI Taxonomy" id="5544"/>
    <lineage>
        <taxon>Eukaryota</taxon>
        <taxon>Fungi</taxon>
        <taxon>Dikarya</taxon>
        <taxon>Ascomycota</taxon>
        <taxon>Pezizomycotina</taxon>
        <taxon>Sordariomycetes</taxon>
        <taxon>Hypocreomycetidae</taxon>
        <taxon>Hypocreales</taxon>
        <taxon>Hypocreaceae</taxon>
        <taxon>Trichoderma</taxon>
    </lineage>
</organism>
<accession>A0A2K0TZ43</accession>
<proteinExistence type="predicted"/>
<dbReference type="AlphaFoldDB" id="A0A2K0TZ43"/>
<reference evidence="2 3" key="1">
    <citation type="submission" date="2017-02" db="EMBL/GenBank/DDBJ databases">
        <title>Genomes of Trichoderma spp. with biocontrol activity.</title>
        <authorList>
            <person name="Gardiner D."/>
            <person name="Kazan K."/>
            <person name="Vos C."/>
            <person name="Harvey P."/>
        </authorList>
    </citation>
    <scope>NUCLEOTIDE SEQUENCE [LARGE SCALE GENOMIC DNA]</scope>
    <source>
        <strain evidence="2 3">Tr1</strain>
    </source>
</reference>
<name>A0A2K0TZ43_TRIHA</name>
<dbReference type="EMBL" id="MTYI01000144">
    <property type="protein sequence ID" value="PNP50790.1"/>
    <property type="molecule type" value="Genomic_DNA"/>
</dbReference>
<protein>
    <submittedName>
        <fullName evidence="2">Uncharacterized protein</fullName>
    </submittedName>
</protein>
<comment type="caution">
    <text evidence="2">The sequence shown here is derived from an EMBL/GenBank/DDBJ whole genome shotgun (WGS) entry which is preliminary data.</text>
</comment>
<dbReference type="OrthoDB" id="4899552at2759"/>
<evidence type="ECO:0000313" key="3">
    <source>
        <dbReference type="Proteomes" id="UP000236290"/>
    </source>
</evidence>
<feature type="compositionally biased region" description="Polar residues" evidence="1">
    <location>
        <begin position="128"/>
        <end position="141"/>
    </location>
</feature>
<evidence type="ECO:0000313" key="2">
    <source>
        <dbReference type="EMBL" id="PNP50790.1"/>
    </source>
</evidence>
<evidence type="ECO:0000256" key="1">
    <source>
        <dbReference type="SAM" id="MobiDB-lite"/>
    </source>
</evidence>
<gene>
    <name evidence="2" type="ORF">THARTR1_08411</name>
</gene>
<feature type="region of interest" description="Disordered" evidence="1">
    <location>
        <begin position="128"/>
        <end position="152"/>
    </location>
</feature>
<dbReference type="Proteomes" id="UP000236290">
    <property type="component" value="Unassembled WGS sequence"/>
</dbReference>
<sequence>MTKRACSDRRPSDIRPVSRIRLGQVQSQDALDNLSRYEEVSRQFAQEFPQIAWSLGQHSWIPCFLSPNAGRQESRTTAPADGTIAADSIASPIGGLAYDSQFATTAGHDISMYIDDNCFDARPFAMTTASTSPTEQSSDPDSFTPPGSDADFDPTCNLKTSTSQPLWYDGIQESKYNRSLQNWNAEQTRKQWDRPSPTIPEYLVVPPVEQTRSGGLDNEALAEASQVDRDRMNQIMINLSQLESRLREDVRRQLDVISDDMCLSSSERVAVS</sequence>